<dbReference type="EMBL" id="CAHPRB010000003">
    <property type="protein sequence ID" value="CAB5540390.1"/>
    <property type="molecule type" value="Genomic_DNA"/>
</dbReference>
<proteinExistence type="predicted"/>
<gene>
    <name evidence="2" type="ORF">GHA_00890</name>
</gene>
<keyword evidence="3" id="KW-1185">Reference proteome</keyword>
<evidence type="ECO:0000313" key="3">
    <source>
        <dbReference type="Proteomes" id="UP000835792"/>
    </source>
</evidence>
<organism evidence="2 3">
    <name type="scientific">Citrobacter youngae</name>
    <dbReference type="NCBI Taxonomy" id="133448"/>
    <lineage>
        <taxon>Bacteria</taxon>
        <taxon>Pseudomonadati</taxon>
        <taxon>Pseudomonadota</taxon>
        <taxon>Gammaproteobacteria</taxon>
        <taxon>Enterobacterales</taxon>
        <taxon>Enterobacteriaceae</taxon>
        <taxon>Citrobacter</taxon>
        <taxon>Citrobacter freundii complex</taxon>
    </lineage>
</organism>
<keyword evidence="1" id="KW-0472">Membrane</keyword>
<name>A0ABN7GI00_9ENTR</name>
<reference evidence="2" key="1">
    <citation type="submission" date="2020-05" db="EMBL/GenBank/DDBJ databases">
        <authorList>
            <person name="Delgado-Blas J."/>
        </authorList>
    </citation>
    <scope>NUCLEOTIDE SEQUENCE</scope>
    <source>
        <strain evidence="2">BB1468</strain>
    </source>
</reference>
<comment type="caution">
    <text evidence="2">The sequence shown here is derived from an EMBL/GenBank/DDBJ whole genome shotgun (WGS) entry which is preliminary data.</text>
</comment>
<feature type="transmembrane region" description="Helical" evidence="1">
    <location>
        <begin position="49"/>
        <end position="69"/>
    </location>
</feature>
<sequence length="79" mass="8691">MVYGCGFVSSDKMSVAGIREIAFHHSHASLLKHTARSTKRQSKGKKDGGFWPPVSVSILIFFFSITARYRAGVLHPVQG</sequence>
<evidence type="ECO:0000256" key="1">
    <source>
        <dbReference type="SAM" id="Phobius"/>
    </source>
</evidence>
<evidence type="ECO:0000313" key="2">
    <source>
        <dbReference type="EMBL" id="CAB5540390.1"/>
    </source>
</evidence>
<keyword evidence="1" id="KW-0812">Transmembrane</keyword>
<accession>A0ABN7GI00</accession>
<keyword evidence="1" id="KW-1133">Transmembrane helix</keyword>
<dbReference type="Proteomes" id="UP000835792">
    <property type="component" value="Unassembled WGS sequence"/>
</dbReference>
<protein>
    <submittedName>
        <fullName evidence="2">Uncharacterized protein</fullName>
    </submittedName>
</protein>